<sequence>MVVKLHISTFQLPDGMYVATCAEIPVCRALRQNKGHAVQDVKQQIRRFLAERQAENRPFEPEPLLEIDVEAPNGA</sequence>
<dbReference type="EMBL" id="JASGCB010000020">
    <property type="protein sequence ID" value="MDI9260701.1"/>
    <property type="molecule type" value="Genomic_DNA"/>
</dbReference>
<evidence type="ECO:0000313" key="2">
    <source>
        <dbReference type="Proteomes" id="UP001529245"/>
    </source>
</evidence>
<dbReference type="Proteomes" id="UP001529245">
    <property type="component" value="Unassembled WGS sequence"/>
</dbReference>
<comment type="caution">
    <text evidence="1">The sequence shown here is derived from an EMBL/GenBank/DDBJ whole genome shotgun (WGS) entry which is preliminary data.</text>
</comment>
<reference evidence="1 2" key="1">
    <citation type="submission" date="2023-04" db="EMBL/GenBank/DDBJ databases">
        <title>A. sendaiensis sub sp. chiapanensis a novel subspecie with specific adaptation in bacterial cell wall isolated from an active volcano.</title>
        <authorList>
            <person name="Alvarez Gutierrez P.E."/>
            <person name="Ortiz Cortes L.Y."/>
        </authorList>
    </citation>
    <scope>NUCLEOTIDE SEQUENCE [LARGE SCALE GENOMIC DNA]</scope>
    <source>
        <strain evidence="1 2">PA2</strain>
    </source>
</reference>
<dbReference type="RefSeq" id="WP_062309224.1">
    <property type="nucleotide sequence ID" value="NZ_JASGCB010000020.1"/>
</dbReference>
<name>A0ABT6Y039_ALISE</name>
<organism evidence="1 2">
    <name type="scientific">Alicyclobacillus sendaiensis PA2</name>
    <dbReference type="NCBI Taxonomy" id="3029425"/>
    <lineage>
        <taxon>Bacteria</taxon>
        <taxon>Bacillati</taxon>
        <taxon>Bacillota</taxon>
        <taxon>Bacilli</taxon>
        <taxon>Bacillales</taxon>
        <taxon>Alicyclobacillaceae</taxon>
        <taxon>Alicyclobacillus</taxon>
    </lineage>
</organism>
<accession>A0ABT6Y039</accession>
<keyword evidence="2" id="KW-1185">Reference proteome</keyword>
<protein>
    <recommendedName>
        <fullName evidence="3">Type II toxin-antitoxin system HicB family antitoxin</fullName>
    </recommendedName>
</protein>
<evidence type="ECO:0008006" key="3">
    <source>
        <dbReference type="Google" id="ProtNLM"/>
    </source>
</evidence>
<gene>
    <name evidence="1" type="ORF">QID03_11055</name>
</gene>
<proteinExistence type="predicted"/>
<evidence type="ECO:0000313" key="1">
    <source>
        <dbReference type="EMBL" id="MDI9260701.1"/>
    </source>
</evidence>